<dbReference type="Gene3D" id="3.30.160.60">
    <property type="entry name" value="Classic Zinc Finger"/>
    <property type="match status" value="2"/>
</dbReference>
<proteinExistence type="predicted"/>
<feature type="region of interest" description="Disordered" evidence="6">
    <location>
        <begin position="399"/>
        <end position="420"/>
    </location>
</feature>
<dbReference type="SUPFAM" id="SSF57667">
    <property type="entry name" value="beta-beta-alpha zinc fingers"/>
    <property type="match status" value="1"/>
</dbReference>
<evidence type="ECO:0000259" key="7">
    <source>
        <dbReference type="PROSITE" id="PS50157"/>
    </source>
</evidence>
<dbReference type="InterPro" id="IPR013087">
    <property type="entry name" value="Znf_C2H2_type"/>
</dbReference>
<dbReference type="KEGG" id="ccin:107262749"/>
<dbReference type="GO" id="GO:0008270">
    <property type="term" value="F:zinc ion binding"/>
    <property type="evidence" value="ECO:0007669"/>
    <property type="project" value="UniProtKB-KW"/>
</dbReference>
<protein>
    <submittedName>
        <fullName evidence="9">Uncharacterized protein LOC107262749</fullName>
    </submittedName>
</protein>
<feature type="domain" description="C2H2-type" evidence="7">
    <location>
        <begin position="748"/>
        <end position="775"/>
    </location>
</feature>
<keyword evidence="8" id="KW-1185">Reference proteome</keyword>
<dbReference type="GO" id="GO:0043565">
    <property type="term" value="F:sequence-specific DNA binding"/>
    <property type="evidence" value="ECO:0007669"/>
    <property type="project" value="TreeGrafter"/>
</dbReference>
<keyword evidence="1" id="KW-0479">Metal-binding</keyword>
<feature type="region of interest" description="Disordered" evidence="6">
    <location>
        <begin position="626"/>
        <end position="647"/>
    </location>
</feature>
<evidence type="ECO:0000256" key="5">
    <source>
        <dbReference type="PROSITE-ProRule" id="PRU00042"/>
    </source>
</evidence>
<dbReference type="RefSeq" id="XP_015584754.1">
    <property type="nucleotide sequence ID" value="XM_015729268.2"/>
</dbReference>
<name>A0AAJ7BFE3_CEPCN</name>
<accession>A0AAJ7BFE3</accession>
<keyword evidence="3 5" id="KW-0863">Zinc-finger</keyword>
<feature type="compositionally biased region" description="Basic residues" evidence="6">
    <location>
        <begin position="832"/>
        <end position="842"/>
    </location>
</feature>
<dbReference type="SMART" id="SM00355">
    <property type="entry name" value="ZnF_C2H2"/>
    <property type="match status" value="4"/>
</dbReference>
<dbReference type="PANTHER" id="PTHR24408">
    <property type="entry name" value="ZINC FINGER PROTEIN"/>
    <property type="match status" value="1"/>
</dbReference>
<evidence type="ECO:0000256" key="3">
    <source>
        <dbReference type="ARBA" id="ARBA00022771"/>
    </source>
</evidence>
<feature type="domain" description="C2H2-type" evidence="7">
    <location>
        <begin position="669"/>
        <end position="697"/>
    </location>
</feature>
<dbReference type="PROSITE" id="PS50157">
    <property type="entry name" value="ZINC_FINGER_C2H2_2"/>
    <property type="match status" value="4"/>
</dbReference>
<evidence type="ECO:0000256" key="1">
    <source>
        <dbReference type="ARBA" id="ARBA00022723"/>
    </source>
</evidence>
<dbReference type="PROSITE" id="PS00028">
    <property type="entry name" value="ZINC_FINGER_C2H2_1"/>
    <property type="match status" value="3"/>
</dbReference>
<feature type="domain" description="C2H2-type" evidence="7">
    <location>
        <begin position="780"/>
        <end position="807"/>
    </location>
</feature>
<evidence type="ECO:0000256" key="4">
    <source>
        <dbReference type="ARBA" id="ARBA00022833"/>
    </source>
</evidence>
<feature type="compositionally biased region" description="Basic residues" evidence="6">
    <location>
        <begin position="512"/>
        <end position="521"/>
    </location>
</feature>
<evidence type="ECO:0000313" key="9">
    <source>
        <dbReference type="RefSeq" id="XP_015584754.1"/>
    </source>
</evidence>
<feature type="region of interest" description="Disordered" evidence="6">
    <location>
        <begin position="501"/>
        <end position="541"/>
    </location>
</feature>
<keyword evidence="4" id="KW-0862">Zinc</keyword>
<feature type="compositionally biased region" description="Basic residues" evidence="6">
    <location>
        <begin position="689"/>
        <end position="700"/>
    </location>
</feature>
<dbReference type="GO" id="GO:0000981">
    <property type="term" value="F:DNA-binding transcription factor activity, RNA polymerase II-specific"/>
    <property type="evidence" value="ECO:0007669"/>
    <property type="project" value="TreeGrafter"/>
</dbReference>
<sequence>MSFSVHNDDYRRVVEEAVNQKESYMESDTAAEFLLIPKHEQCMEQTMVVGEEIVTPESIQIGKHVCDITNSDSTSESNTYLEENVNAAEHIVNYHEPSDTLHLLTEAKIKQEWNDSFTDDAFMQPDYDGQEATLHYGEEIPEADEEDAETIATFVTSAGQQLALYAVEDSDEVFAVAVYDESGEPPTNFQFLLKADVERLIGEGAVRTVKKPTQMKNQLVTTHPPVFLPKQEPVEKIESPEISMAEITGLYKMNQKSSTCNKKSRISQHSDLLDTKPCNVTYSSDRRSDITYVMMDDTGENIMNRSEESQECFESDNEIIEQSTVQYILLEGDQSDSELTFDEIQATLRSLKTSQSRSSLKKPLNGKVATDQKTTNGMFLMNSPNGSVSSKSQIPSSYCTVSSESGRRPHCNYGSSRKNHISSSLMGRKYISEGKDSLTSNMGKSVTTASTDNTISKKVSPISLSESKIAETVQTVSKVKRSRKQQLTLVNRGDSEIIIQPASLLNEEDNTHKKRGRRKKKPLPDPDYNPRPVRTKRVKKSPRYRTVEVIEIDIDEEEGAPEIEDDAVEIAVGDPNKEKGSSDKENDVIMVGDSDNEFQVSPVKSSPAVLQCEHCSRNFRQQRALDTHSRVCPKSPTNAHKTQERAARTAIDRSNGNDVDEKQAVKKQYTCKVCQEKFDVVVALARHARTNHSQRKKGRPAKIAIETKPETPPLPEPPTPEEEKRIVVQKTRKKKNQSPNRIWNVKKLSCTDCGRWFPSAASLSAHCLQHATKMSEQQRRRCQTCKKLIKSRSLYIRHIKMHSKARTSVKSVTNILQKKLRRTRQAASKITSLRKRGRPRKL</sequence>
<keyword evidence="2" id="KW-0677">Repeat</keyword>
<dbReference type="InterPro" id="IPR036236">
    <property type="entry name" value="Znf_C2H2_sf"/>
</dbReference>
<dbReference type="GO" id="GO:0005634">
    <property type="term" value="C:nucleus"/>
    <property type="evidence" value="ECO:0007669"/>
    <property type="project" value="TreeGrafter"/>
</dbReference>
<evidence type="ECO:0000256" key="2">
    <source>
        <dbReference type="ARBA" id="ARBA00022737"/>
    </source>
</evidence>
<reference evidence="9" key="1">
    <citation type="submission" date="2025-08" db="UniProtKB">
        <authorList>
            <consortium name="RefSeq"/>
        </authorList>
    </citation>
    <scope>IDENTIFICATION</scope>
</reference>
<feature type="domain" description="C2H2-type" evidence="7">
    <location>
        <begin position="610"/>
        <end position="645"/>
    </location>
</feature>
<evidence type="ECO:0000313" key="8">
    <source>
        <dbReference type="Proteomes" id="UP000694920"/>
    </source>
</evidence>
<feature type="region of interest" description="Disordered" evidence="6">
    <location>
        <begin position="823"/>
        <end position="842"/>
    </location>
</feature>
<organism evidence="8 9">
    <name type="scientific">Cephus cinctus</name>
    <name type="common">Wheat stem sawfly</name>
    <dbReference type="NCBI Taxonomy" id="211228"/>
    <lineage>
        <taxon>Eukaryota</taxon>
        <taxon>Metazoa</taxon>
        <taxon>Ecdysozoa</taxon>
        <taxon>Arthropoda</taxon>
        <taxon>Hexapoda</taxon>
        <taxon>Insecta</taxon>
        <taxon>Pterygota</taxon>
        <taxon>Neoptera</taxon>
        <taxon>Endopterygota</taxon>
        <taxon>Hymenoptera</taxon>
        <taxon>Cephoidea</taxon>
        <taxon>Cephidae</taxon>
        <taxon>Cephus</taxon>
    </lineage>
</organism>
<gene>
    <name evidence="9" type="primary">LOC107262749</name>
</gene>
<dbReference type="GeneID" id="107262749"/>
<dbReference type="PANTHER" id="PTHR24408:SF58">
    <property type="entry name" value="TRANSCRIPTION FACTOR (TFIIIA), PUTATIVE (AFU_ORTHOLOGUE AFUA_1G05150)-RELATED"/>
    <property type="match status" value="1"/>
</dbReference>
<evidence type="ECO:0000256" key="6">
    <source>
        <dbReference type="SAM" id="MobiDB-lite"/>
    </source>
</evidence>
<feature type="region of interest" description="Disordered" evidence="6">
    <location>
        <begin position="689"/>
        <end position="739"/>
    </location>
</feature>
<dbReference type="Proteomes" id="UP000694920">
    <property type="component" value="Unplaced"/>
</dbReference>
<dbReference type="AlphaFoldDB" id="A0AAJ7BFE3"/>